<dbReference type="SUPFAM" id="SSF56672">
    <property type="entry name" value="DNA/RNA polymerases"/>
    <property type="match status" value="1"/>
</dbReference>
<comment type="caution">
    <text evidence="2">The sequence shown here is derived from an EMBL/GenBank/DDBJ whole genome shotgun (WGS) entry which is preliminary data.</text>
</comment>
<name>A0ABQ5CK64_9ASTR</name>
<evidence type="ECO:0000313" key="2">
    <source>
        <dbReference type="EMBL" id="GJT26658.1"/>
    </source>
</evidence>
<dbReference type="InterPro" id="IPR050951">
    <property type="entry name" value="Retrovirus_Pol_polyprotein"/>
</dbReference>
<feature type="region of interest" description="Disordered" evidence="1">
    <location>
        <begin position="88"/>
        <end position="160"/>
    </location>
</feature>
<feature type="compositionally biased region" description="Basic and acidic residues" evidence="1">
    <location>
        <begin position="88"/>
        <end position="115"/>
    </location>
</feature>
<accession>A0ABQ5CK64</accession>
<gene>
    <name evidence="2" type="ORF">Tco_0906933</name>
</gene>
<dbReference type="InterPro" id="IPR043502">
    <property type="entry name" value="DNA/RNA_pol_sf"/>
</dbReference>
<protein>
    <recommendedName>
        <fullName evidence="4">Reverse transcriptase domain-containing protein</fullName>
    </recommendedName>
</protein>
<reference evidence="2" key="1">
    <citation type="journal article" date="2022" name="Int. J. Mol. Sci.">
        <title>Draft Genome of Tanacetum Coccineum: Genomic Comparison of Closely Related Tanacetum-Family Plants.</title>
        <authorList>
            <person name="Yamashiro T."/>
            <person name="Shiraishi A."/>
            <person name="Nakayama K."/>
            <person name="Satake H."/>
        </authorList>
    </citation>
    <scope>NUCLEOTIDE SEQUENCE</scope>
</reference>
<organism evidence="2 3">
    <name type="scientific">Tanacetum coccineum</name>
    <dbReference type="NCBI Taxonomy" id="301880"/>
    <lineage>
        <taxon>Eukaryota</taxon>
        <taxon>Viridiplantae</taxon>
        <taxon>Streptophyta</taxon>
        <taxon>Embryophyta</taxon>
        <taxon>Tracheophyta</taxon>
        <taxon>Spermatophyta</taxon>
        <taxon>Magnoliopsida</taxon>
        <taxon>eudicotyledons</taxon>
        <taxon>Gunneridae</taxon>
        <taxon>Pentapetalae</taxon>
        <taxon>asterids</taxon>
        <taxon>campanulids</taxon>
        <taxon>Asterales</taxon>
        <taxon>Asteraceae</taxon>
        <taxon>Asteroideae</taxon>
        <taxon>Anthemideae</taxon>
        <taxon>Anthemidinae</taxon>
        <taxon>Tanacetum</taxon>
    </lineage>
</organism>
<dbReference type="PANTHER" id="PTHR37984:SF5">
    <property type="entry name" value="PROTEIN NYNRIN-LIKE"/>
    <property type="match status" value="1"/>
</dbReference>
<keyword evidence="3" id="KW-1185">Reference proteome</keyword>
<evidence type="ECO:0008006" key="4">
    <source>
        <dbReference type="Google" id="ProtNLM"/>
    </source>
</evidence>
<proteinExistence type="predicted"/>
<sequence>MDRSRSFPYKGESHKLLSNLVKSLKEILATERVAKTFERPPRLPGPNWSKDKIRYCHFHKDYGHETNKCEELKHQIEEAVKTGQLTHLVKEVTKKREKTSDTQSGEKKKEEKPALEKTSILMVSGRDHSLKKRPASDNRTREITFPHPKRGLIRPNSNQGVHIRNTSKQGIFGQRKFMRKESWPLGEVPLEVTIGEGPLTITKTLTFVIVRSDSPHNLLLGRTAMQEIGIVVSTVHGAIKFHTPNGVCTIFSEHNSHSLIEEEGNSTNNGQGDAKDILRVLRTLIIGEGTFNTEHHLNVFNHTEPVKQKKRSLAPERNEVVRTQVEELVEAGVLREVKYQTWVSNPIIVKKDDGK</sequence>
<dbReference type="PANTHER" id="PTHR37984">
    <property type="entry name" value="PROTEIN CBG26694"/>
    <property type="match status" value="1"/>
</dbReference>
<dbReference type="Gene3D" id="3.10.10.10">
    <property type="entry name" value="HIV Type 1 Reverse Transcriptase, subunit A, domain 1"/>
    <property type="match status" value="1"/>
</dbReference>
<feature type="compositionally biased region" description="Basic and acidic residues" evidence="1">
    <location>
        <begin position="134"/>
        <end position="144"/>
    </location>
</feature>
<reference evidence="2" key="2">
    <citation type="submission" date="2022-01" db="EMBL/GenBank/DDBJ databases">
        <authorList>
            <person name="Yamashiro T."/>
            <person name="Shiraishi A."/>
            <person name="Satake H."/>
            <person name="Nakayama K."/>
        </authorList>
    </citation>
    <scope>NUCLEOTIDE SEQUENCE</scope>
</reference>
<evidence type="ECO:0000256" key="1">
    <source>
        <dbReference type="SAM" id="MobiDB-lite"/>
    </source>
</evidence>
<dbReference type="EMBL" id="BQNB010014312">
    <property type="protein sequence ID" value="GJT26658.1"/>
    <property type="molecule type" value="Genomic_DNA"/>
</dbReference>
<evidence type="ECO:0000313" key="3">
    <source>
        <dbReference type="Proteomes" id="UP001151760"/>
    </source>
</evidence>
<dbReference type="Proteomes" id="UP001151760">
    <property type="component" value="Unassembled WGS sequence"/>
</dbReference>